<keyword evidence="5" id="KW-0614">Plasmid</keyword>
<evidence type="ECO:0000256" key="1">
    <source>
        <dbReference type="ARBA" id="ARBA00022741"/>
    </source>
</evidence>
<dbReference type="InterPro" id="IPR001270">
    <property type="entry name" value="ClpA/B"/>
</dbReference>
<proteinExistence type="predicted"/>
<dbReference type="SUPFAM" id="SSF52540">
    <property type="entry name" value="P-loop containing nucleoside triphosphate hydrolases"/>
    <property type="match status" value="1"/>
</dbReference>
<dbReference type="Pfam" id="PF07724">
    <property type="entry name" value="AAA_2"/>
    <property type="match status" value="1"/>
</dbReference>
<dbReference type="InterPro" id="IPR050130">
    <property type="entry name" value="ClpA_ClpB"/>
</dbReference>
<dbReference type="PANTHER" id="PTHR11638:SF18">
    <property type="entry name" value="HEAT SHOCK PROTEIN 104"/>
    <property type="match status" value="1"/>
</dbReference>
<keyword evidence="2" id="KW-0067">ATP-binding</keyword>
<feature type="domain" description="AAA+ ATPase" evidence="4">
    <location>
        <begin position="170"/>
        <end position="311"/>
    </location>
</feature>
<geneLocation type="plasmid" evidence="5">
    <name>pGTC3</name>
</geneLocation>
<reference evidence="5" key="1">
    <citation type="submission" date="2016-12" db="EMBL/GenBank/DDBJ databases">
        <title>Characterization of a Plasmid Isolated from Enterococcus faecalis found in the Fecal Material of a Blue Whale.</title>
        <authorList>
            <person name="McLaughlin R."/>
        </authorList>
    </citation>
    <scope>NUCLEOTIDE SEQUENCE</scope>
    <source>
        <strain evidence="5">3</strain>
        <plasmid evidence="5">pGTC3</plasmid>
    </source>
</reference>
<dbReference type="InterPro" id="IPR003959">
    <property type="entry name" value="ATPase_AAA_core"/>
</dbReference>
<dbReference type="PANTHER" id="PTHR11638">
    <property type="entry name" value="ATP-DEPENDENT CLP PROTEASE"/>
    <property type="match status" value="1"/>
</dbReference>
<dbReference type="GO" id="GO:0034605">
    <property type="term" value="P:cellular response to heat"/>
    <property type="evidence" value="ECO:0007669"/>
    <property type="project" value="TreeGrafter"/>
</dbReference>
<evidence type="ECO:0000259" key="4">
    <source>
        <dbReference type="SMART" id="SM00382"/>
    </source>
</evidence>
<name>A0A1W6QXR6_ENTFL</name>
<dbReference type="GO" id="GO:0005524">
    <property type="term" value="F:ATP binding"/>
    <property type="evidence" value="ECO:0007669"/>
    <property type="project" value="UniProtKB-KW"/>
</dbReference>
<dbReference type="InterPro" id="IPR003593">
    <property type="entry name" value="AAA+_ATPase"/>
</dbReference>
<dbReference type="AlphaFoldDB" id="A0A1W6QXR6"/>
<comment type="function">
    <text evidence="3">Part of a stress-induced multi-chaperone system, it is involved in the recovery of the cell from heat-induced damage, in cooperation with DnaK, DnaJ and GrpE. Acts before DnaK, in the processing of protein aggregates. Protein binding stimulates the ATPase activity; ATP hydrolysis unfolds the denatured protein aggregates, which probably helps expose new hydrophobic binding sites on the surface of ClpB-bound aggregates, contributing to the solubilization and refolding of denatured protein aggregates by DnaK.</text>
</comment>
<dbReference type="RefSeq" id="WP_172689724.1">
    <property type="nucleotide sequence ID" value="NZ_KY303941.1"/>
</dbReference>
<evidence type="ECO:0000256" key="2">
    <source>
        <dbReference type="ARBA" id="ARBA00022840"/>
    </source>
</evidence>
<organism evidence="5">
    <name type="scientific">Enterococcus faecalis</name>
    <name type="common">Streptococcus faecalis</name>
    <dbReference type="NCBI Taxonomy" id="1351"/>
    <lineage>
        <taxon>Bacteria</taxon>
        <taxon>Bacillati</taxon>
        <taxon>Bacillota</taxon>
        <taxon>Bacilli</taxon>
        <taxon>Lactobacillales</taxon>
        <taxon>Enterococcaceae</taxon>
        <taxon>Enterococcus</taxon>
    </lineage>
</organism>
<dbReference type="GO" id="GO:0005737">
    <property type="term" value="C:cytoplasm"/>
    <property type="evidence" value="ECO:0007669"/>
    <property type="project" value="TreeGrafter"/>
</dbReference>
<protein>
    <submittedName>
        <fullName evidence="5">ATPase</fullName>
    </submittedName>
</protein>
<dbReference type="InterPro" id="IPR027417">
    <property type="entry name" value="P-loop_NTPase"/>
</dbReference>
<dbReference type="SMART" id="SM00382">
    <property type="entry name" value="AAA"/>
    <property type="match status" value="1"/>
</dbReference>
<dbReference type="GO" id="GO:0016887">
    <property type="term" value="F:ATP hydrolysis activity"/>
    <property type="evidence" value="ECO:0007669"/>
    <property type="project" value="InterPro"/>
</dbReference>
<sequence>MEKITIFYGSSKDYRTFLDSKGISLDDAILFPELISQYNETIRASNQGYIDKNTKFYTDEKEYVDYLIIMQNDFSSVLEHVISNFSHIISLAHEIENIILQNPPKRVIESLIASYPEDIFEYEYSKYKNFSIDQIDAINQVMEKEVIGQNQAKFSVLSSLYQLSKKNTNKPIVIHFFGPSGVGKTELAKSISHFFGGELLRIQFSMMQTEEANNYIFGDKHGKDSFARDLLSRESNVVLIDEFDKVHPNFYNAFYEVFDEGVFRDLNYSVDLSNTIFILTSNFESISKMKRKLGLAMTSRIEKSIQFFDLDIMSKRKIIQKKYDSIFESLNENERSTITQMGILNWYFDNVEKFINMRELKALIEQDIFDVLTNELLSDLASNSAH</sequence>
<evidence type="ECO:0000313" key="5">
    <source>
        <dbReference type="EMBL" id="ARO46237.1"/>
    </source>
</evidence>
<dbReference type="Gene3D" id="3.40.50.300">
    <property type="entry name" value="P-loop containing nucleotide triphosphate hydrolases"/>
    <property type="match status" value="1"/>
</dbReference>
<accession>A0A1W6QXR6</accession>
<keyword evidence="1" id="KW-0547">Nucleotide-binding</keyword>
<evidence type="ECO:0000256" key="3">
    <source>
        <dbReference type="ARBA" id="ARBA00025613"/>
    </source>
</evidence>
<dbReference type="EMBL" id="KY303941">
    <property type="protein sequence ID" value="ARO46237.1"/>
    <property type="molecule type" value="Genomic_DNA"/>
</dbReference>
<dbReference type="PRINTS" id="PR00300">
    <property type="entry name" value="CLPPROTEASEA"/>
</dbReference>